<keyword evidence="3" id="KW-1185">Reference proteome</keyword>
<dbReference type="EMBL" id="FXAZ01000007">
    <property type="protein sequence ID" value="SMG56603.1"/>
    <property type="molecule type" value="Genomic_DNA"/>
</dbReference>
<dbReference type="InterPro" id="IPR005883">
    <property type="entry name" value="PilM"/>
</dbReference>
<dbReference type="SUPFAM" id="SSF53067">
    <property type="entry name" value="Actin-like ATPase domain"/>
    <property type="match status" value="1"/>
</dbReference>
<dbReference type="InterPro" id="IPR050696">
    <property type="entry name" value="FtsA/MreB"/>
</dbReference>
<dbReference type="OrthoDB" id="2690797at2"/>
<dbReference type="PANTHER" id="PTHR32432:SF3">
    <property type="entry name" value="ETHANOLAMINE UTILIZATION PROTEIN EUTJ"/>
    <property type="match status" value="1"/>
</dbReference>
<protein>
    <submittedName>
        <fullName evidence="2">Type IV pilus assembly protein PilM</fullName>
    </submittedName>
</protein>
<feature type="region of interest" description="Disordered" evidence="1">
    <location>
        <begin position="1"/>
        <end position="26"/>
    </location>
</feature>
<dbReference type="Proteomes" id="UP000193834">
    <property type="component" value="Unassembled WGS sequence"/>
</dbReference>
<dbReference type="Gene3D" id="3.30.1490.300">
    <property type="match status" value="1"/>
</dbReference>
<dbReference type="InterPro" id="IPR043129">
    <property type="entry name" value="ATPase_NBD"/>
</dbReference>
<dbReference type="RefSeq" id="WP_085497609.1">
    <property type="nucleotide sequence ID" value="NZ_FXAZ01000007.1"/>
</dbReference>
<dbReference type="Gene3D" id="3.30.420.40">
    <property type="match status" value="2"/>
</dbReference>
<evidence type="ECO:0000256" key="1">
    <source>
        <dbReference type="SAM" id="MobiDB-lite"/>
    </source>
</evidence>
<organism evidence="2 3">
    <name type="scientific">Paenibacillus aquistagni</name>
    <dbReference type="NCBI Taxonomy" id="1852522"/>
    <lineage>
        <taxon>Bacteria</taxon>
        <taxon>Bacillati</taxon>
        <taxon>Bacillota</taxon>
        <taxon>Bacilli</taxon>
        <taxon>Bacillales</taxon>
        <taxon>Paenibacillaceae</taxon>
        <taxon>Paenibacillus</taxon>
    </lineage>
</organism>
<dbReference type="AlphaFoldDB" id="A0A1X7LTF3"/>
<sequence>MRAVKAGVRNRIRQDRGSTGAKSADRKIPKKKMVSLVIKDHVIRYVDAKKPSLYGATSFGEVYLPSGIVQEGRIADPERLRAMLKEHVQKWKLRDREVQFIVPDSVVIVRKLEIPSDIPDEEIKGYLYLELGTSIHLPFEDPVFDIDYLERHEDKHEILLFAAPEQVVKEYAQLLSSVGLKPVAADISALAIYRLYYKSNDKLELELQAEAPLLSIQFDLQSVMVSIIHKHKVMLLRQFKMNLSIDNWESQLNKRGVLTPVWTGDESYLTYEINVMISEIQRVIGFYRSVTHHHEDEIDKIILTGDYPYLDDLALAMQESFGKLPFTFSKELFETQAKDLIEPKYYLALGLALKGGV</sequence>
<accession>A0A1X7LTF3</accession>
<dbReference type="PANTHER" id="PTHR32432">
    <property type="entry name" value="CELL DIVISION PROTEIN FTSA-RELATED"/>
    <property type="match status" value="1"/>
</dbReference>
<evidence type="ECO:0000313" key="3">
    <source>
        <dbReference type="Proteomes" id="UP000193834"/>
    </source>
</evidence>
<proteinExistence type="predicted"/>
<name>A0A1X7LTF3_9BACL</name>
<gene>
    <name evidence="2" type="ORF">SAMN06295960_4168</name>
</gene>
<dbReference type="STRING" id="1852522.SAMN06295960_4168"/>
<evidence type="ECO:0000313" key="2">
    <source>
        <dbReference type="EMBL" id="SMG56603.1"/>
    </source>
</evidence>
<dbReference type="Pfam" id="PF11104">
    <property type="entry name" value="PilM_2"/>
    <property type="match status" value="1"/>
</dbReference>
<reference evidence="2 3" key="1">
    <citation type="submission" date="2017-04" db="EMBL/GenBank/DDBJ databases">
        <authorList>
            <person name="Afonso C.L."/>
            <person name="Miller P.J."/>
            <person name="Scott M.A."/>
            <person name="Spackman E."/>
            <person name="Goraichik I."/>
            <person name="Dimitrov K.M."/>
            <person name="Suarez D.L."/>
            <person name="Swayne D.E."/>
        </authorList>
    </citation>
    <scope>NUCLEOTIDE SEQUENCE [LARGE SCALE GENOMIC DNA]</scope>
    <source>
        <strain evidence="2 3">11</strain>
    </source>
</reference>